<dbReference type="Gene3D" id="3.40.50.2000">
    <property type="entry name" value="Glycogen Phosphorylase B"/>
    <property type="match status" value="2"/>
</dbReference>
<dbReference type="Pfam" id="PF13692">
    <property type="entry name" value="Glyco_trans_1_4"/>
    <property type="match status" value="1"/>
</dbReference>
<accession>A0A2T1HY90</accession>
<proteinExistence type="predicted"/>
<dbReference type="CDD" id="cd03801">
    <property type="entry name" value="GT4_PimA-like"/>
    <property type="match status" value="1"/>
</dbReference>
<keyword evidence="2" id="KW-1185">Reference proteome</keyword>
<evidence type="ECO:0000313" key="1">
    <source>
        <dbReference type="EMBL" id="PSC06550.1"/>
    </source>
</evidence>
<reference evidence="2" key="1">
    <citation type="submission" date="2018-03" db="EMBL/GenBank/DDBJ databases">
        <authorList>
            <person name="Sun L."/>
            <person name="Liu H."/>
            <person name="Chen W."/>
            <person name="Huang K."/>
            <person name="Liu W."/>
            <person name="Gao X."/>
        </authorList>
    </citation>
    <scope>NUCLEOTIDE SEQUENCE [LARGE SCALE GENOMIC DNA]</scope>
    <source>
        <strain evidence="2">SH9</strain>
    </source>
</reference>
<organism evidence="1 2">
    <name type="scientific">Alsobacter soli</name>
    <dbReference type="NCBI Taxonomy" id="2109933"/>
    <lineage>
        <taxon>Bacteria</taxon>
        <taxon>Pseudomonadati</taxon>
        <taxon>Pseudomonadota</taxon>
        <taxon>Alphaproteobacteria</taxon>
        <taxon>Hyphomicrobiales</taxon>
        <taxon>Alsobacteraceae</taxon>
        <taxon>Alsobacter</taxon>
    </lineage>
</organism>
<dbReference type="AlphaFoldDB" id="A0A2T1HY90"/>
<comment type="caution">
    <text evidence="1">The sequence shown here is derived from an EMBL/GenBank/DDBJ whole genome shotgun (WGS) entry which is preliminary data.</text>
</comment>
<name>A0A2T1HY90_9HYPH</name>
<dbReference type="PANTHER" id="PTHR12526">
    <property type="entry name" value="GLYCOSYLTRANSFERASE"/>
    <property type="match status" value="1"/>
</dbReference>
<dbReference type="Proteomes" id="UP000239772">
    <property type="component" value="Unassembled WGS sequence"/>
</dbReference>
<dbReference type="SUPFAM" id="SSF53756">
    <property type="entry name" value="UDP-Glycosyltransferase/glycogen phosphorylase"/>
    <property type="match status" value="1"/>
</dbReference>
<sequence length="410" mass="44943">MASEESVARSVCVLSRQRIVGETNGSSIYLLSIVKYLVANGLQVHYVCPSPSVFGRWPFLWLRPEMEAFSSYRIRGAWKFGRLVINPDLRVLLQAAVAVFDVIAARLKLPLRRFGRPASHSIFTPETLREADKRYLAKIARPLADAILCDYASLAPAIAFVGRDDARSAVVMHDLFSAHYPEVDSETEFAWLSLADLIIAIQAKEAGAVSTRLPHTQVIVAPMALTSVERAQPGDSDQLLFVGSYTAPNIEALNWFLTKVWPLVREHRPSLRLQVAGAVCRGVSETPDGVSLLGLVDDLRPLYRHAGVVISPLRSGTGLKIKLIEALSHGKAVIATSATTFGVEELMQGAVVVADPEMAFAEGVLELAQDERKRLLMGEQGIGLVRRHFSPEACYRGIYEFLSQAKTAAP</sequence>
<evidence type="ECO:0000313" key="2">
    <source>
        <dbReference type="Proteomes" id="UP000239772"/>
    </source>
</evidence>
<evidence type="ECO:0008006" key="3">
    <source>
        <dbReference type="Google" id="ProtNLM"/>
    </source>
</evidence>
<dbReference type="EMBL" id="PVZS01000002">
    <property type="protein sequence ID" value="PSC06550.1"/>
    <property type="molecule type" value="Genomic_DNA"/>
</dbReference>
<protein>
    <recommendedName>
        <fullName evidence="3">Glycosyltransferase</fullName>
    </recommendedName>
</protein>
<gene>
    <name evidence="1" type="ORF">SLNSH_01685</name>
</gene>